<keyword evidence="2" id="KW-0547">Nucleotide-binding</keyword>
<gene>
    <name evidence="6" type="ORF">U7230_01150</name>
</gene>
<dbReference type="InterPro" id="IPR017871">
    <property type="entry name" value="ABC_transporter-like_CS"/>
</dbReference>
<feature type="region of interest" description="Disordered" evidence="4">
    <location>
        <begin position="276"/>
        <end position="295"/>
    </location>
</feature>
<sequence length="452" mass="49266">MAVAVSRSPLIEVQQVTKSFPLPGGGRMQVLDGISLRVDEGEFVAILGPSGSGKSTFLRIITGLVPASSGQVLYRGRPVAGVNPGVAMVFQSFALYPWLTVLQNVELGLEARGVPAEQRRRRALSAIDMVGLDGFEHAFPKELSGGMKQRVGLARALVVEPDVLVMDEPFSGLDVLTAENLRSDLLELWIDRRIPTRAMVLVTHSIEEAVYMADRAVVLSRDPARVVAEVPIPLPHWRDRDAPEFKALVDQVYALLTTHHKDAEAHRALRQVAGSGAAGSGAAGPGPARGGAAGRVRQLPSARAGALNGFIELLEEADGRADLYAMGSRLQLDLEDLLPIVDAAELLNLCRVSAGDVELTPTGLAYAQASVTRRKELFRQQVLACVPELERMLAVLRSKANHRMPREFFLDILERRYGTAEAHRQLETLIDWGRYAELFAYDEASQTVFLES</sequence>
<keyword evidence="1" id="KW-0813">Transport</keyword>
<dbReference type="InterPro" id="IPR018632">
    <property type="entry name" value="AAA-associated_dom_C"/>
</dbReference>
<evidence type="ECO:0000256" key="4">
    <source>
        <dbReference type="SAM" id="MobiDB-lite"/>
    </source>
</evidence>
<evidence type="ECO:0000259" key="5">
    <source>
        <dbReference type="PROSITE" id="PS50893"/>
    </source>
</evidence>
<accession>A0ABZ1BYT7</accession>
<dbReference type="CDD" id="cd03293">
    <property type="entry name" value="ABC_NrtD_SsuB_transporters"/>
    <property type="match status" value="1"/>
</dbReference>
<keyword evidence="3 6" id="KW-0067">ATP-binding</keyword>
<dbReference type="Gene3D" id="3.40.50.300">
    <property type="entry name" value="P-loop containing nucleotide triphosphate hydrolases"/>
    <property type="match status" value="1"/>
</dbReference>
<dbReference type="Pfam" id="PF00005">
    <property type="entry name" value="ABC_tran"/>
    <property type="match status" value="1"/>
</dbReference>
<dbReference type="InterPro" id="IPR050166">
    <property type="entry name" value="ABC_transporter_ATP-bind"/>
</dbReference>
<dbReference type="SMART" id="SM00382">
    <property type="entry name" value="AAA"/>
    <property type="match status" value="1"/>
</dbReference>
<dbReference type="RefSeq" id="WP_324716926.1">
    <property type="nucleotide sequence ID" value="NZ_CP141615.1"/>
</dbReference>
<feature type="domain" description="ABC transporter" evidence="5">
    <location>
        <begin position="11"/>
        <end position="246"/>
    </location>
</feature>
<evidence type="ECO:0000256" key="1">
    <source>
        <dbReference type="ARBA" id="ARBA00022448"/>
    </source>
</evidence>
<dbReference type="PANTHER" id="PTHR42788:SF13">
    <property type="entry name" value="ALIPHATIC SULFONATES IMPORT ATP-BINDING PROTEIN SSUB"/>
    <property type="match status" value="1"/>
</dbReference>
<dbReference type="InterPro" id="IPR003439">
    <property type="entry name" value="ABC_transporter-like_ATP-bd"/>
</dbReference>
<dbReference type="PROSITE" id="PS50893">
    <property type="entry name" value="ABC_TRANSPORTER_2"/>
    <property type="match status" value="1"/>
</dbReference>
<dbReference type="EMBL" id="CP141615">
    <property type="protein sequence ID" value="WRP17656.1"/>
    <property type="molecule type" value="Genomic_DNA"/>
</dbReference>
<evidence type="ECO:0000313" key="6">
    <source>
        <dbReference type="EMBL" id="WRP17656.1"/>
    </source>
</evidence>
<dbReference type="PANTHER" id="PTHR42788">
    <property type="entry name" value="TAURINE IMPORT ATP-BINDING PROTEIN-RELATED"/>
    <property type="match status" value="1"/>
</dbReference>
<dbReference type="InterPro" id="IPR003593">
    <property type="entry name" value="AAA+_ATPase"/>
</dbReference>
<dbReference type="SUPFAM" id="SSF52540">
    <property type="entry name" value="P-loop containing nucleoside triphosphate hydrolases"/>
    <property type="match status" value="1"/>
</dbReference>
<name>A0ABZ1BYT7_9FIRM</name>
<evidence type="ECO:0000256" key="3">
    <source>
        <dbReference type="ARBA" id="ARBA00022840"/>
    </source>
</evidence>
<keyword evidence="7" id="KW-1185">Reference proteome</keyword>
<protein>
    <submittedName>
        <fullName evidence="6">Nitrate/sulfonate/bicarbonate ABC transporter ATP-binding protein</fullName>
    </submittedName>
</protein>
<dbReference type="GO" id="GO:0005524">
    <property type="term" value="F:ATP binding"/>
    <property type="evidence" value="ECO:0007669"/>
    <property type="project" value="UniProtKB-KW"/>
</dbReference>
<reference evidence="6 7" key="1">
    <citation type="journal article" date="2024" name="Front. Microbiol.">
        <title>Novel thermophilic genera Geochorda gen. nov. and Carboxydochorda gen. nov. from the deep terrestrial subsurface reveal the ecophysiological diversity in the class Limnochordia.</title>
        <authorList>
            <person name="Karnachuk O.V."/>
            <person name="Lukina A.P."/>
            <person name="Avakyan M.R."/>
            <person name="Kadnikov V.V."/>
            <person name="Begmatov S."/>
            <person name="Beletsky A.V."/>
            <person name="Vlasova K.G."/>
            <person name="Novikov A.A."/>
            <person name="Shcherbakova V.A."/>
            <person name="Mardanov A.V."/>
            <person name="Ravin N.V."/>
        </authorList>
    </citation>
    <scope>NUCLEOTIDE SEQUENCE [LARGE SCALE GENOMIC DNA]</scope>
    <source>
        <strain evidence="6 7">L945</strain>
    </source>
</reference>
<evidence type="ECO:0000313" key="7">
    <source>
        <dbReference type="Proteomes" id="UP001332192"/>
    </source>
</evidence>
<dbReference type="Proteomes" id="UP001332192">
    <property type="component" value="Chromosome"/>
</dbReference>
<dbReference type="InterPro" id="IPR027417">
    <property type="entry name" value="P-loop_NTPase"/>
</dbReference>
<feature type="compositionally biased region" description="Gly residues" evidence="4">
    <location>
        <begin position="276"/>
        <end position="293"/>
    </location>
</feature>
<evidence type="ECO:0000256" key="2">
    <source>
        <dbReference type="ARBA" id="ARBA00022741"/>
    </source>
</evidence>
<proteinExistence type="predicted"/>
<dbReference type="Pfam" id="PF09821">
    <property type="entry name" value="AAA_assoc_C"/>
    <property type="match status" value="1"/>
</dbReference>
<dbReference type="PROSITE" id="PS00211">
    <property type="entry name" value="ABC_TRANSPORTER_1"/>
    <property type="match status" value="1"/>
</dbReference>
<organism evidence="6 7">
    <name type="scientific">Carboxydichorda subterranea</name>
    <dbReference type="NCBI Taxonomy" id="3109565"/>
    <lineage>
        <taxon>Bacteria</taxon>
        <taxon>Bacillati</taxon>
        <taxon>Bacillota</taxon>
        <taxon>Limnochordia</taxon>
        <taxon>Limnochordales</taxon>
        <taxon>Geochordaceae</taxon>
        <taxon>Carboxydichorda</taxon>
    </lineage>
</organism>